<proteinExistence type="predicted"/>
<keyword evidence="2" id="KW-1185">Reference proteome</keyword>
<name>A0A124GUF9_9ACTN</name>
<gene>
    <name evidence="1" type="ORF">AQI70_35475</name>
</gene>
<sequence length="62" mass="6594">MLRISSGTALDAWTPSPFRTYIDEHATRLWPAGPAQGPCVVSVPGGARPVGVAMSTTDNRNR</sequence>
<protein>
    <submittedName>
        <fullName evidence="1">Uncharacterized protein</fullName>
    </submittedName>
</protein>
<accession>A0A124GUF9</accession>
<organism evidence="1 2">
    <name type="scientific">Streptomyces curacoi</name>
    <dbReference type="NCBI Taxonomy" id="146536"/>
    <lineage>
        <taxon>Bacteria</taxon>
        <taxon>Bacillati</taxon>
        <taxon>Actinomycetota</taxon>
        <taxon>Actinomycetes</taxon>
        <taxon>Kitasatosporales</taxon>
        <taxon>Streptomycetaceae</taxon>
        <taxon>Streptomyces</taxon>
    </lineage>
</organism>
<reference evidence="1 2" key="1">
    <citation type="submission" date="2015-10" db="EMBL/GenBank/DDBJ databases">
        <title>Draft genome sequence of Streptomyces curacoi DSM 40107, type strain for the species Streptomyces curacoi.</title>
        <authorList>
            <person name="Ruckert C."/>
            <person name="Winkler A."/>
            <person name="Kalinowski J."/>
            <person name="Kampfer P."/>
            <person name="Glaeser S."/>
        </authorList>
    </citation>
    <scope>NUCLEOTIDE SEQUENCE [LARGE SCALE GENOMIC DNA]</scope>
    <source>
        <strain evidence="1 2">DSM 40107</strain>
    </source>
</reference>
<evidence type="ECO:0000313" key="2">
    <source>
        <dbReference type="Proteomes" id="UP000054024"/>
    </source>
</evidence>
<dbReference type="Proteomes" id="UP000054024">
    <property type="component" value="Unassembled WGS sequence"/>
</dbReference>
<evidence type="ECO:0000313" key="1">
    <source>
        <dbReference type="EMBL" id="KUM67760.1"/>
    </source>
</evidence>
<dbReference type="AlphaFoldDB" id="A0A124GUF9"/>
<dbReference type="EMBL" id="LMWJ01000034">
    <property type="protein sequence ID" value="KUM67760.1"/>
    <property type="molecule type" value="Genomic_DNA"/>
</dbReference>
<comment type="caution">
    <text evidence="1">The sequence shown here is derived from an EMBL/GenBank/DDBJ whole genome shotgun (WGS) entry which is preliminary data.</text>
</comment>
<dbReference type="STRING" id="146536.AQI70_35475"/>